<accession>A0AAW1PR25</accession>
<protein>
    <submittedName>
        <fullName evidence="1">Uncharacterized protein</fullName>
    </submittedName>
</protein>
<name>A0AAW1PR25_9CHLO</name>
<dbReference type="EMBL" id="JALJOS010000091">
    <property type="protein sequence ID" value="KAK9816131.1"/>
    <property type="molecule type" value="Genomic_DNA"/>
</dbReference>
<dbReference type="GO" id="GO:0046782">
    <property type="term" value="P:regulation of viral transcription"/>
    <property type="evidence" value="ECO:0007669"/>
    <property type="project" value="InterPro"/>
</dbReference>
<dbReference type="InterPro" id="IPR007031">
    <property type="entry name" value="Poxvirus_VLTF3"/>
</dbReference>
<evidence type="ECO:0000313" key="1">
    <source>
        <dbReference type="EMBL" id="KAK9816131.1"/>
    </source>
</evidence>
<proteinExistence type="predicted"/>
<dbReference type="Proteomes" id="UP001438707">
    <property type="component" value="Unassembled WGS sequence"/>
</dbReference>
<gene>
    <name evidence="1" type="ORF">WJX74_006453</name>
</gene>
<sequence>MPIPSGAIEREYDAHLAARADRRAELLAEHGPTECIGKHDAEVTEFMLAAGPVLARAAQGGDQQGLYEELARLTCNDEALRRIEEARLRRDDSIRAVHRPRNKRKTRERALSWSGQDLVCAPCGVSLLMLPKEAAVVCPQCGAHSQFQETTADALPFGERPPISQSSYSRHNHMQELLAQVQGLEHTEVPQDVVDRLRKQLRKHRLLDDPARITPAVVKAHLKQIKLSKWYDNAMQLALIVTGGRCPRLVLPPDLVRDIHASFAEAQEPFDLAIQDAKRTNFLAYSASLYQARTPSTRNPSSSTTLHRCVHRLPSYRHMALSADSSSTKHLSAASPPTMRHTTNSIFAHAHTHARIRMD</sequence>
<keyword evidence="2" id="KW-1185">Reference proteome</keyword>
<dbReference type="Pfam" id="PF04947">
    <property type="entry name" value="Pox_VLTF3"/>
    <property type="match status" value="1"/>
</dbReference>
<organism evidence="1 2">
    <name type="scientific">Apatococcus lobatus</name>
    <dbReference type="NCBI Taxonomy" id="904363"/>
    <lineage>
        <taxon>Eukaryota</taxon>
        <taxon>Viridiplantae</taxon>
        <taxon>Chlorophyta</taxon>
        <taxon>core chlorophytes</taxon>
        <taxon>Trebouxiophyceae</taxon>
        <taxon>Chlorellales</taxon>
        <taxon>Chlorellaceae</taxon>
        <taxon>Apatococcus</taxon>
    </lineage>
</organism>
<evidence type="ECO:0000313" key="2">
    <source>
        <dbReference type="Proteomes" id="UP001438707"/>
    </source>
</evidence>
<comment type="caution">
    <text evidence="1">The sequence shown here is derived from an EMBL/GenBank/DDBJ whole genome shotgun (WGS) entry which is preliminary data.</text>
</comment>
<reference evidence="1 2" key="1">
    <citation type="journal article" date="2024" name="Nat. Commun.">
        <title>Phylogenomics reveals the evolutionary origins of lichenization in chlorophyte algae.</title>
        <authorList>
            <person name="Puginier C."/>
            <person name="Libourel C."/>
            <person name="Otte J."/>
            <person name="Skaloud P."/>
            <person name="Haon M."/>
            <person name="Grisel S."/>
            <person name="Petersen M."/>
            <person name="Berrin J.G."/>
            <person name="Delaux P.M."/>
            <person name="Dal Grande F."/>
            <person name="Keller J."/>
        </authorList>
    </citation>
    <scope>NUCLEOTIDE SEQUENCE [LARGE SCALE GENOMIC DNA]</scope>
    <source>
        <strain evidence="1 2">SAG 2145</strain>
    </source>
</reference>
<dbReference type="AlphaFoldDB" id="A0AAW1PR25"/>